<dbReference type="GO" id="GO:0047936">
    <property type="term" value="F:glucose 1-dehydrogenase [NAD(P)+] activity"/>
    <property type="evidence" value="ECO:0007669"/>
    <property type="project" value="UniProtKB-EC"/>
</dbReference>
<accession>A0A420KDY1</accession>
<gene>
    <name evidence="4" type="ORF">CE154_010240</name>
</gene>
<dbReference type="SMART" id="SM00822">
    <property type="entry name" value="PKS_KR"/>
    <property type="match status" value="1"/>
</dbReference>
<dbReference type="Gene3D" id="3.40.50.720">
    <property type="entry name" value="NAD(P)-binding Rossmann-like Domain"/>
    <property type="match status" value="1"/>
</dbReference>
<dbReference type="NCBIfam" id="NF005559">
    <property type="entry name" value="PRK07231.1"/>
    <property type="match status" value="1"/>
</dbReference>
<comment type="caution">
    <text evidence="4">The sequence shown here is derived from an EMBL/GenBank/DDBJ whole genome shotgun (WGS) entry which is preliminary data.</text>
</comment>
<evidence type="ECO:0000259" key="3">
    <source>
        <dbReference type="SMART" id="SM00822"/>
    </source>
</evidence>
<evidence type="ECO:0000256" key="1">
    <source>
        <dbReference type="ARBA" id="ARBA00006484"/>
    </source>
</evidence>
<evidence type="ECO:0000313" key="4">
    <source>
        <dbReference type="EMBL" id="RKJ97406.1"/>
    </source>
</evidence>
<dbReference type="EC" id="1.1.1.47" evidence="4"/>
<dbReference type="Pfam" id="PF13561">
    <property type="entry name" value="adh_short_C2"/>
    <property type="match status" value="1"/>
</dbReference>
<dbReference type="PRINTS" id="PR00080">
    <property type="entry name" value="SDRFAMILY"/>
</dbReference>
<dbReference type="GO" id="GO:0030497">
    <property type="term" value="P:fatty acid elongation"/>
    <property type="evidence" value="ECO:0007669"/>
    <property type="project" value="TreeGrafter"/>
</dbReference>
<feature type="domain" description="Ketoreductase" evidence="3">
    <location>
        <begin position="7"/>
        <end position="190"/>
    </location>
</feature>
<dbReference type="PROSITE" id="PS00061">
    <property type="entry name" value="ADH_SHORT"/>
    <property type="match status" value="1"/>
</dbReference>
<dbReference type="PRINTS" id="PR00081">
    <property type="entry name" value="GDHRDH"/>
</dbReference>
<protein>
    <submittedName>
        <fullName evidence="4">Glucose 1-dehydrogenase</fullName>
        <ecNumber evidence="4">1.1.1.47</ecNumber>
    </submittedName>
</protein>
<dbReference type="PANTHER" id="PTHR42760:SF129">
    <property type="entry name" value="OXIDOREDUCTASE"/>
    <property type="match status" value="1"/>
</dbReference>
<dbReference type="InterPro" id="IPR036291">
    <property type="entry name" value="NAD(P)-bd_dom_sf"/>
</dbReference>
<comment type="similarity">
    <text evidence="1">Belongs to the short-chain dehydrogenases/reductases (SDR) family.</text>
</comment>
<name>A0A420KDY1_9BURK</name>
<dbReference type="InterPro" id="IPR057326">
    <property type="entry name" value="KR_dom"/>
</dbReference>
<keyword evidence="2 4" id="KW-0560">Oxidoreductase</keyword>
<dbReference type="InterPro" id="IPR002347">
    <property type="entry name" value="SDR_fam"/>
</dbReference>
<dbReference type="Proteomes" id="UP000216225">
    <property type="component" value="Unassembled WGS sequence"/>
</dbReference>
<dbReference type="InterPro" id="IPR020904">
    <property type="entry name" value="Sc_DH/Rdtase_CS"/>
</dbReference>
<dbReference type="AlphaFoldDB" id="A0A420KDY1"/>
<dbReference type="FunFam" id="3.40.50.720:FF:000173">
    <property type="entry name" value="3-oxoacyl-[acyl-carrier protein] reductase"/>
    <property type="match status" value="1"/>
</dbReference>
<reference evidence="4 5" key="1">
    <citation type="submission" date="2018-09" db="EMBL/GenBank/DDBJ databases">
        <title>Genome comparison of Alicycliphilus sp. BQ1, a polyurethanolytic bacterium, with its closest phylogenetic relatives Alicycliphilus denitrificans BC and K601, unable to attack polyurethane.</title>
        <authorList>
            <person name="Loza-Tavera H."/>
            <person name="Lozano L."/>
            <person name="Cevallos M."/>
            <person name="Maya-Lucas O."/>
            <person name="Garcia-Mena J."/>
            <person name="Hernandez J."/>
        </authorList>
    </citation>
    <scope>NUCLEOTIDE SEQUENCE [LARGE SCALE GENOMIC DNA]</scope>
    <source>
        <strain evidence="4 5">BQ1</strain>
    </source>
</reference>
<organism evidence="4 5">
    <name type="scientific">Alicycliphilus denitrificans</name>
    <dbReference type="NCBI Taxonomy" id="179636"/>
    <lineage>
        <taxon>Bacteria</taxon>
        <taxon>Pseudomonadati</taxon>
        <taxon>Pseudomonadota</taxon>
        <taxon>Betaproteobacteria</taxon>
        <taxon>Burkholderiales</taxon>
        <taxon>Comamonadaceae</taxon>
        <taxon>Alicycliphilus</taxon>
    </lineage>
</organism>
<dbReference type="EMBL" id="NKDB02000002">
    <property type="protein sequence ID" value="RKJ97406.1"/>
    <property type="molecule type" value="Genomic_DNA"/>
</dbReference>
<evidence type="ECO:0000313" key="5">
    <source>
        <dbReference type="Proteomes" id="UP000216225"/>
    </source>
</evidence>
<evidence type="ECO:0000256" key="2">
    <source>
        <dbReference type="ARBA" id="ARBA00023002"/>
    </source>
</evidence>
<dbReference type="PANTHER" id="PTHR42760">
    <property type="entry name" value="SHORT-CHAIN DEHYDROGENASES/REDUCTASES FAMILY MEMBER"/>
    <property type="match status" value="1"/>
</dbReference>
<dbReference type="SUPFAM" id="SSF51735">
    <property type="entry name" value="NAD(P)-binding Rossmann-fold domains"/>
    <property type="match status" value="1"/>
</dbReference>
<sequence>MKGLSNRVAVITGGAGGIGAALCRRMNEEGVKVAILDLNRDAAASLADELGRGGVEAKAYGVDITSYEQVEAAIADIEATLGPIDILVNNAGWDHAARFVDTDPQLWQKLIAINLVGPLNLQHTVVKRMIARGFGRIVNVSSDAGRVGSSGESVYSACKGGVISFSKTLAREVARKQITVNVVCPGPTETALFRDFAGAGESGEKLRGALAKAIPFGRLGQPQDVVGAVCFLSSDDAAFITGQVLSVSGGLTMAG</sequence>
<proteinExistence type="inferred from homology"/>
<dbReference type="RefSeq" id="WP_094438908.1">
    <property type="nucleotide sequence ID" value="NZ_NKDB02000002.1"/>
</dbReference>